<evidence type="ECO:0000256" key="2">
    <source>
        <dbReference type="ARBA" id="ARBA00022806"/>
    </source>
</evidence>
<keyword evidence="2" id="KW-0067">ATP-binding</keyword>
<sequence>DKVMHQFRSGELSVLVSTPVVEVGIDVPNATVMLVESADRFGLSQLHQFRGRVGRGSAQSYCMLLAENPSEIGRERLDIIEKVQDGFQLAEEDLRLRGPGDFFGTRQSGLPDLRMAKLSDVALLELARTEAIRLFEKDPGLKKPAHALLSKELGRVWQGGGELS</sequence>
<dbReference type="GO" id="GO:0006281">
    <property type="term" value="P:DNA repair"/>
    <property type="evidence" value="ECO:0007669"/>
    <property type="project" value="InterPro"/>
</dbReference>
<protein>
    <recommendedName>
        <fullName evidence="3">Helicase C-terminal domain-containing protein</fullName>
    </recommendedName>
</protein>
<gene>
    <name evidence="4" type="ORF">S12H4_48738</name>
</gene>
<dbReference type="Gene3D" id="3.40.50.300">
    <property type="entry name" value="P-loop containing nucleotide triphosphate hydrolases"/>
    <property type="match status" value="1"/>
</dbReference>
<dbReference type="PANTHER" id="PTHR47964:SF1">
    <property type="entry name" value="ATP-DEPENDENT DNA HELICASE HOMOLOG RECG, CHLOROPLASTIC"/>
    <property type="match status" value="1"/>
</dbReference>
<evidence type="ECO:0000313" key="4">
    <source>
        <dbReference type="EMBL" id="GAJ06539.1"/>
    </source>
</evidence>
<dbReference type="InterPro" id="IPR047112">
    <property type="entry name" value="RecG/Mfd"/>
</dbReference>
<feature type="non-terminal residue" evidence="4">
    <location>
        <position position="1"/>
    </location>
</feature>
<dbReference type="InterPro" id="IPR045562">
    <property type="entry name" value="RecG_dom3_C"/>
</dbReference>
<organism evidence="4">
    <name type="scientific">marine sediment metagenome</name>
    <dbReference type="NCBI Taxonomy" id="412755"/>
    <lineage>
        <taxon>unclassified sequences</taxon>
        <taxon>metagenomes</taxon>
        <taxon>ecological metagenomes</taxon>
    </lineage>
</organism>
<dbReference type="AlphaFoldDB" id="X1TMS6"/>
<keyword evidence="2" id="KW-0347">Helicase</keyword>
<evidence type="ECO:0000256" key="1">
    <source>
        <dbReference type="ARBA" id="ARBA00022801"/>
    </source>
</evidence>
<dbReference type="Pfam" id="PF00271">
    <property type="entry name" value="Helicase_C"/>
    <property type="match status" value="1"/>
</dbReference>
<dbReference type="GO" id="GO:0016787">
    <property type="term" value="F:hydrolase activity"/>
    <property type="evidence" value="ECO:0007669"/>
    <property type="project" value="UniProtKB-KW"/>
</dbReference>
<dbReference type="EMBL" id="BARW01030494">
    <property type="protein sequence ID" value="GAJ06539.1"/>
    <property type="molecule type" value="Genomic_DNA"/>
</dbReference>
<keyword evidence="2" id="KW-0547">Nucleotide-binding</keyword>
<dbReference type="PROSITE" id="PS51194">
    <property type="entry name" value="HELICASE_CTER"/>
    <property type="match status" value="1"/>
</dbReference>
<dbReference type="Pfam" id="PF19833">
    <property type="entry name" value="RecG_dom3_C"/>
    <property type="match status" value="1"/>
</dbReference>
<dbReference type="InterPro" id="IPR027417">
    <property type="entry name" value="P-loop_NTPase"/>
</dbReference>
<accession>X1TMS6</accession>
<dbReference type="InterPro" id="IPR001650">
    <property type="entry name" value="Helicase_C-like"/>
</dbReference>
<keyword evidence="1" id="KW-0378">Hydrolase</keyword>
<reference evidence="4" key="1">
    <citation type="journal article" date="2014" name="Front. Microbiol.">
        <title>High frequency of phylogenetically diverse reductive dehalogenase-homologous genes in deep subseafloor sedimentary metagenomes.</title>
        <authorList>
            <person name="Kawai M."/>
            <person name="Futagami T."/>
            <person name="Toyoda A."/>
            <person name="Takaki Y."/>
            <person name="Nishi S."/>
            <person name="Hori S."/>
            <person name="Arai W."/>
            <person name="Tsubouchi T."/>
            <person name="Morono Y."/>
            <person name="Uchiyama I."/>
            <person name="Ito T."/>
            <person name="Fujiyama A."/>
            <person name="Inagaki F."/>
            <person name="Takami H."/>
        </authorList>
    </citation>
    <scope>NUCLEOTIDE SEQUENCE</scope>
    <source>
        <strain evidence="4">Expedition CK06-06</strain>
    </source>
</reference>
<evidence type="ECO:0000259" key="3">
    <source>
        <dbReference type="PROSITE" id="PS51194"/>
    </source>
</evidence>
<dbReference type="SUPFAM" id="SSF52540">
    <property type="entry name" value="P-loop containing nucleoside triphosphate hydrolases"/>
    <property type="match status" value="1"/>
</dbReference>
<name>X1TMS6_9ZZZZ</name>
<proteinExistence type="predicted"/>
<dbReference type="GO" id="GO:0003678">
    <property type="term" value="F:DNA helicase activity"/>
    <property type="evidence" value="ECO:0007669"/>
    <property type="project" value="TreeGrafter"/>
</dbReference>
<comment type="caution">
    <text evidence="4">The sequence shown here is derived from an EMBL/GenBank/DDBJ whole genome shotgun (WGS) entry which is preliminary data.</text>
</comment>
<dbReference type="PANTHER" id="PTHR47964">
    <property type="entry name" value="ATP-DEPENDENT DNA HELICASE HOMOLOG RECG, CHLOROPLASTIC"/>
    <property type="match status" value="1"/>
</dbReference>
<feature type="domain" description="Helicase C-terminal" evidence="3">
    <location>
        <begin position="1"/>
        <end position="95"/>
    </location>
</feature>